<feature type="compositionally biased region" description="Basic and acidic residues" evidence="1">
    <location>
        <begin position="224"/>
        <end position="234"/>
    </location>
</feature>
<protein>
    <submittedName>
        <fullName evidence="2">Uncharacterized protein</fullName>
    </submittedName>
</protein>
<name>A0ABV0MUD5_9TELE</name>
<organism evidence="2 3">
    <name type="scientific">Goodea atripinnis</name>
    <dbReference type="NCBI Taxonomy" id="208336"/>
    <lineage>
        <taxon>Eukaryota</taxon>
        <taxon>Metazoa</taxon>
        <taxon>Chordata</taxon>
        <taxon>Craniata</taxon>
        <taxon>Vertebrata</taxon>
        <taxon>Euteleostomi</taxon>
        <taxon>Actinopterygii</taxon>
        <taxon>Neopterygii</taxon>
        <taxon>Teleostei</taxon>
        <taxon>Neoteleostei</taxon>
        <taxon>Acanthomorphata</taxon>
        <taxon>Ovalentaria</taxon>
        <taxon>Atherinomorphae</taxon>
        <taxon>Cyprinodontiformes</taxon>
        <taxon>Goodeidae</taxon>
        <taxon>Goodea</taxon>
    </lineage>
</organism>
<proteinExistence type="predicted"/>
<evidence type="ECO:0000313" key="2">
    <source>
        <dbReference type="EMBL" id="MEQ2161682.1"/>
    </source>
</evidence>
<evidence type="ECO:0000313" key="3">
    <source>
        <dbReference type="Proteomes" id="UP001476798"/>
    </source>
</evidence>
<sequence length="304" mass="33124">MIWSDSSDGRMCGSKFIMGNKFSRRREAPVSSAASVASEQKPAVEHSTPTSDSGMKQEVVRAEDLDVLVEEPPKDECVPEVKEEEGPATLAPTEDEQSELLAKETQAPAQPKPLFLNTNILEPESFAQPKPKATEEAEAQVALNPTPEDVSEQNSALQSEADTEPISEPIPTPAEAVVEHKDQEYLINPILSSPPLIDYDVPDVISSPTIIPLDPDESSNISASEHHSTAEPEKFNSDFLENTGVEAEECLKMTGSEVNAENVSKLLKNSELKENDLLSDIIAREVKIPDDTPITDMSTSMELM</sequence>
<feature type="region of interest" description="Disordered" evidence="1">
    <location>
        <begin position="24"/>
        <end position="112"/>
    </location>
</feature>
<evidence type="ECO:0000256" key="1">
    <source>
        <dbReference type="SAM" id="MobiDB-lite"/>
    </source>
</evidence>
<keyword evidence="3" id="KW-1185">Reference proteome</keyword>
<feature type="compositionally biased region" description="Low complexity" evidence="1">
    <location>
        <begin position="29"/>
        <end position="39"/>
    </location>
</feature>
<dbReference type="EMBL" id="JAHRIO010010751">
    <property type="protein sequence ID" value="MEQ2161682.1"/>
    <property type="molecule type" value="Genomic_DNA"/>
</dbReference>
<gene>
    <name evidence="2" type="ORF">GOODEAATRI_012006</name>
</gene>
<accession>A0ABV0MUD5</accession>
<comment type="caution">
    <text evidence="2">The sequence shown here is derived from an EMBL/GenBank/DDBJ whole genome shotgun (WGS) entry which is preliminary data.</text>
</comment>
<reference evidence="2 3" key="1">
    <citation type="submission" date="2021-06" db="EMBL/GenBank/DDBJ databases">
        <authorList>
            <person name="Palmer J.M."/>
        </authorList>
    </citation>
    <scope>NUCLEOTIDE SEQUENCE [LARGE SCALE GENOMIC DNA]</scope>
    <source>
        <strain evidence="2 3">GA_2019</strain>
        <tissue evidence="2">Muscle</tissue>
    </source>
</reference>
<dbReference type="Proteomes" id="UP001476798">
    <property type="component" value="Unassembled WGS sequence"/>
</dbReference>
<feature type="compositionally biased region" description="Basic and acidic residues" evidence="1">
    <location>
        <begin position="71"/>
        <end position="85"/>
    </location>
</feature>
<feature type="region of interest" description="Disordered" evidence="1">
    <location>
        <begin position="212"/>
        <end position="234"/>
    </location>
</feature>
<feature type="region of interest" description="Disordered" evidence="1">
    <location>
        <begin position="124"/>
        <end position="171"/>
    </location>
</feature>